<feature type="domain" description="LicD/FKTN/FKRP nucleotidyltransferase" evidence="1">
    <location>
        <begin position="100"/>
        <end position="149"/>
    </location>
</feature>
<protein>
    <recommendedName>
        <fullName evidence="1">LicD/FKTN/FKRP nucleotidyltransferase domain-containing protein</fullName>
    </recommendedName>
</protein>
<sequence>MPPLQKSAKAADDATRLITDIFAINSHSNTTNDRTIESFFQSMSVPETELDTRRVCESAARHFAQVSYFPVHSDELTLMTTDEAFAHTCLLHSVVQKLEQNAIDSFVWWGSLLGSYRHHGPIPWHLDNDLLVDDKHREKVVQVLHKWRHDDFGSFLWKWHSGREGVNIKVCAPALQKQDRTRDRRVLYGPQFRVQGSIF</sequence>
<dbReference type="Pfam" id="PF04991">
    <property type="entry name" value="LicD"/>
    <property type="match status" value="1"/>
</dbReference>
<accession>A0A0L0G9U5</accession>
<dbReference type="AlphaFoldDB" id="A0A0L0G9U5"/>
<dbReference type="InterPro" id="IPR007074">
    <property type="entry name" value="LicD/FKTN/FKRP_NTP_transf"/>
</dbReference>
<name>A0A0L0G9U5_9EUKA</name>
<dbReference type="GO" id="GO:0009100">
    <property type="term" value="P:glycoprotein metabolic process"/>
    <property type="evidence" value="ECO:0007669"/>
    <property type="project" value="UniProtKB-ARBA"/>
</dbReference>
<evidence type="ECO:0000313" key="2">
    <source>
        <dbReference type="EMBL" id="KNC85802.1"/>
    </source>
</evidence>
<dbReference type="OrthoDB" id="419198at2759"/>
<organism evidence="2 3">
    <name type="scientific">Sphaeroforma arctica JP610</name>
    <dbReference type="NCBI Taxonomy" id="667725"/>
    <lineage>
        <taxon>Eukaryota</taxon>
        <taxon>Ichthyosporea</taxon>
        <taxon>Ichthyophonida</taxon>
        <taxon>Sphaeroforma</taxon>
    </lineage>
</organism>
<proteinExistence type="predicted"/>
<gene>
    <name evidence="2" type="ORF">SARC_02027</name>
</gene>
<dbReference type="GeneID" id="25902531"/>
<reference evidence="2 3" key="1">
    <citation type="submission" date="2011-02" db="EMBL/GenBank/DDBJ databases">
        <title>The Genome Sequence of Sphaeroforma arctica JP610.</title>
        <authorList>
            <consortium name="The Broad Institute Genome Sequencing Platform"/>
            <person name="Russ C."/>
            <person name="Cuomo C."/>
            <person name="Young S.K."/>
            <person name="Zeng Q."/>
            <person name="Gargeya S."/>
            <person name="Alvarado L."/>
            <person name="Berlin A."/>
            <person name="Chapman S.B."/>
            <person name="Chen Z."/>
            <person name="Freedman E."/>
            <person name="Gellesch M."/>
            <person name="Goldberg J."/>
            <person name="Griggs A."/>
            <person name="Gujja S."/>
            <person name="Heilman E."/>
            <person name="Heiman D."/>
            <person name="Howarth C."/>
            <person name="Mehta T."/>
            <person name="Neiman D."/>
            <person name="Pearson M."/>
            <person name="Roberts A."/>
            <person name="Saif S."/>
            <person name="Shea T."/>
            <person name="Shenoy N."/>
            <person name="Sisk P."/>
            <person name="Stolte C."/>
            <person name="Sykes S."/>
            <person name="White J."/>
            <person name="Yandava C."/>
            <person name="Burger G."/>
            <person name="Gray M.W."/>
            <person name="Holland P.W.H."/>
            <person name="King N."/>
            <person name="Lang F.B.F."/>
            <person name="Roger A.J."/>
            <person name="Ruiz-Trillo I."/>
            <person name="Haas B."/>
            <person name="Nusbaum C."/>
            <person name="Birren B."/>
        </authorList>
    </citation>
    <scope>NUCLEOTIDE SEQUENCE [LARGE SCALE GENOMIC DNA]</scope>
    <source>
        <strain evidence="2 3">JP610</strain>
    </source>
</reference>
<keyword evidence="3" id="KW-1185">Reference proteome</keyword>
<dbReference type="Proteomes" id="UP000054560">
    <property type="component" value="Unassembled WGS sequence"/>
</dbReference>
<dbReference type="EMBL" id="KQ241683">
    <property type="protein sequence ID" value="KNC85802.1"/>
    <property type="molecule type" value="Genomic_DNA"/>
</dbReference>
<evidence type="ECO:0000313" key="3">
    <source>
        <dbReference type="Proteomes" id="UP000054560"/>
    </source>
</evidence>
<dbReference type="RefSeq" id="XP_014159704.1">
    <property type="nucleotide sequence ID" value="XM_014304229.1"/>
</dbReference>
<evidence type="ECO:0000259" key="1">
    <source>
        <dbReference type="Pfam" id="PF04991"/>
    </source>
</evidence>